<reference evidence="7" key="1">
    <citation type="journal article" date="2019" name="Int. J. Syst. Evol. Microbiol.">
        <title>The Global Catalogue of Microorganisms (GCM) 10K type strain sequencing project: providing services to taxonomists for standard genome sequencing and annotation.</title>
        <authorList>
            <consortium name="The Broad Institute Genomics Platform"/>
            <consortium name="The Broad Institute Genome Sequencing Center for Infectious Disease"/>
            <person name="Wu L."/>
            <person name="Ma J."/>
        </authorList>
    </citation>
    <scope>NUCLEOTIDE SEQUENCE [LARGE SCALE GENOMIC DNA]</scope>
    <source>
        <strain evidence="7">DT43</strain>
    </source>
</reference>
<dbReference type="InterPro" id="IPR028082">
    <property type="entry name" value="Peripla_BP_I"/>
</dbReference>
<keyword evidence="4" id="KW-1133">Transmembrane helix</keyword>
<evidence type="ECO:0000313" key="7">
    <source>
        <dbReference type="Proteomes" id="UP001596110"/>
    </source>
</evidence>
<evidence type="ECO:0000256" key="2">
    <source>
        <dbReference type="ARBA" id="ARBA00007639"/>
    </source>
</evidence>
<organism evidence="6 7">
    <name type="scientific">Streptococcus caledonicus</name>
    <dbReference type="NCBI Taxonomy" id="2614158"/>
    <lineage>
        <taxon>Bacteria</taxon>
        <taxon>Bacillati</taxon>
        <taxon>Bacillota</taxon>
        <taxon>Bacilli</taxon>
        <taxon>Lactobacillales</taxon>
        <taxon>Streptococcaceae</taxon>
        <taxon>Streptococcus</taxon>
    </lineage>
</organism>
<keyword evidence="3" id="KW-0732">Signal</keyword>
<evidence type="ECO:0000259" key="5">
    <source>
        <dbReference type="Pfam" id="PF13407"/>
    </source>
</evidence>
<evidence type="ECO:0000313" key="6">
    <source>
        <dbReference type="EMBL" id="MFC5631253.1"/>
    </source>
</evidence>
<keyword evidence="7" id="KW-1185">Reference proteome</keyword>
<name>A0ABW0UE49_9STRE</name>
<comment type="subcellular location">
    <subcellularLocation>
        <location evidence="1">Cell envelope</location>
    </subcellularLocation>
</comment>
<dbReference type="PANTHER" id="PTHR46847">
    <property type="entry name" value="D-ALLOSE-BINDING PERIPLASMIC PROTEIN-RELATED"/>
    <property type="match status" value="1"/>
</dbReference>
<dbReference type="InterPro" id="IPR025997">
    <property type="entry name" value="SBP_2_dom"/>
</dbReference>
<dbReference type="PANTHER" id="PTHR46847:SF1">
    <property type="entry name" value="D-ALLOSE-BINDING PERIPLASMIC PROTEIN-RELATED"/>
    <property type="match status" value="1"/>
</dbReference>
<gene>
    <name evidence="6" type="ORF">ACFPQ3_06610</name>
</gene>
<feature type="transmembrane region" description="Helical" evidence="4">
    <location>
        <begin position="7"/>
        <end position="28"/>
    </location>
</feature>
<protein>
    <submittedName>
        <fullName evidence="6">Substrate-binding domain-containing protein</fullName>
    </submittedName>
</protein>
<dbReference type="SUPFAM" id="SSF53822">
    <property type="entry name" value="Periplasmic binding protein-like I"/>
    <property type="match status" value="1"/>
</dbReference>
<feature type="domain" description="Periplasmic binding protein" evidence="5">
    <location>
        <begin position="43"/>
        <end position="292"/>
    </location>
</feature>
<keyword evidence="4" id="KW-0472">Membrane</keyword>
<sequence length="321" mass="35391">MKRVRKHWLGVLLSIIFLCCISSLYILYKFQPLNDERVKIGATYMTMNNDFYKALHSEIKKEVDESGDILILRDPSLNVEKQVEQLDYFIRENCDVIIINPVDSSSASIIAKLKEARHKGISVVAVDSRLTDSTIANTTILSDNYRAGVMCAENLLAIKSSAEILLLEHATTVSGSDRIKGFVDTLSGRKDYHIVASKEVRGQTELAMPAVQEVIDSGIFFDTVMALNDQSALGALAAIEVANLDNITVYGVDGSPNVKMLLETTDDVQATVAQSPHTIGEEAARASYRLAEHLPFRSNIVVPVTLVTKDNIKAFNISGWQ</sequence>
<keyword evidence="4" id="KW-0812">Transmembrane</keyword>
<dbReference type="Proteomes" id="UP001596110">
    <property type="component" value="Unassembled WGS sequence"/>
</dbReference>
<proteinExistence type="inferred from homology"/>
<evidence type="ECO:0000256" key="3">
    <source>
        <dbReference type="ARBA" id="ARBA00022729"/>
    </source>
</evidence>
<dbReference type="Gene3D" id="3.40.50.2300">
    <property type="match status" value="2"/>
</dbReference>
<dbReference type="EMBL" id="JBHSOJ010000016">
    <property type="protein sequence ID" value="MFC5631253.1"/>
    <property type="molecule type" value="Genomic_DNA"/>
</dbReference>
<evidence type="ECO:0000256" key="1">
    <source>
        <dbReference type="ARBA" id="ARBA00004196"/>
    </source>
</evidence>
<dbReference type="RefSeq" id="WP_156805253.1">
    <property type="nucleotide sequence ID" value="NZ_JBHSOJ010000016.1"/>
</dbReference>
<comment type="caution">
    <text evidence="6">The sequence shown here is derived from an EMBL/GenBank/DDBJ whole genome shotgun (WGS) entry which is preliminary data.</text>
</comment>
<comment type="similarity">
    <text evidence="2">Belongs to the bacterial solute-binding protein 2 family.</text>
</comment>
<evidence type="ECO:0000256" key="4">
    <source>
        <dbReference type="SAM" id="Phobius"/>
    </source>
</evidence>
<dbReference type="Pfam" id="PF13407">
    <property type="entry name" value="Peripla_BP_4"/>
    <property type="match status" value="1"/>
</dbReference>
<accession>A0ABW0UE49</accession>